<dbReference type="GO" id="GO:0005886">
    <property type="term" value="C:plasma membrane"/>
    <property type="evidence" value="ECO:0007669"/>
    <property type="project" value="UniProtKB-SubCell"/>
</dbReference>
<evidence type="ECO:0000313" key="11">
    <source>
        <dbReference type="Proteomes" id="UP000294980"/>
    </source>
</evidence>
<comment type="catalytic activity">
    <reaction evidence="9">
        <text>L-threonine(in) + Na(+)(in) = L-threonine(out) + Na(+)(out)</text>
        <dbReference type="Rhea" id="RHEA:69999"/>
        <dbReference type="ChEBI" id="CHEBI:29101"/>
        <dbReference type="ChEBI" id="CHEBI:57926"/>
    </reaction>
</comment>
<dbReference type="GO" id="GO:0032329">
    <property type="term" value="P:serine transport"/>
    <property type="evidence" value="ECO:0007669"/>
    <property type="project" value="InterPro"/>
</dbReference>
<dbReference type="InterPro" id="IPR036458">
    <property type="entry name" value="Na:dicarbo_symporter_sf"/>
</dbReference>
<evidence type="ECO:0000256" key="2">
    <source>
        <dbReference type="ARBA" id="ARBA00022448"/>
    </source>
</evidence>
<feature type="transmembrane region" description="Helical" evidence="9">
    <location>
        <begin position="76"/>
        <end position="100"/>
    </location>
</feature>
<dbReference type="InterPro" id="IPR023025">
    <property type="entry name" value="Ser_Thr_transp_SstT"/>
</dbReference>
<feature type="transmembrane region" description="Helical" evidence="9">
    <location>
        <begin position="44"/>
        <end position="64"/>
    </location>
</feature>
<dbReference type="InterPro" id="IPR001991">
    <property type="entry name" value="Na-dicarboxylate_symporter"/>
</dbReference>
<evidence type="ECO:0000256" key="4">
    <source>
        <dbReference type="ARBA" id="ARBA00022692"/>
    </source>
</evidence>
<dbReference type="Proteomes" id="UP000294980">
    <property type="component" value="Unassembled WGS sequence"/>
</dbReference>
<comment type="caution">
    <text evidence="10">The sequence shown here is derived from an EMBL/GenBank/DDBJ whole genome shotgun (WGS) entry which is preliminary data.</text>
</comment>
<comment type="subcellular location">
    <subcellularLocation>
        <location evidence="9">Cell membrane</location>
        <topology evidence="9">Multi-pass membrane protein</topology>
    </subcellularLocation>
    <subcellularLocation>
        <location evidence="1">Membrane</location>
        <topology evidence="1">Multi-pass membrane protein</topology>
    </subcellularLocation>
</comment>
<dbReference type="GO" id="GO:0015826">
    <property type="term" value="P:threonine transport"/>
    <property type="evidence" value="ECO:0007669"/>
    <property type="project" value="InterPro"/>
</dbReference>
<comment type="catalytic activity">
    <reaction evidence="9">
        <text>L-serine(in) + Na(+)(in) = L-serine(out) + Na(+)(out)</text>
        <dbReference type="Rhea" id="RHEA:29575"/>
        <dbReference type="ChEBI" id="CHEBI:29101"/>
        <dbReference type="ChEBI" id="CHEBI:33384"/>
    </reaction>
</comment>
<proteinExistence type="inferred from homology"/>
<dbReference type="PANTHER" id="PTHR42865:SF8">
    <property type="entry name" value="SERINE_THREONINE TRANSPORTER SSTT"/>
    <property type="match status" value="1"/>
</dbReference>
<evidence type="ECO:0000256" key="5">
    <source>
        <dbReference type="ARBA" id="ARBA00022847"/>
    </source>
</evidence>
<evidence type="ECO:0000256" key="8">
    <source>
        <dbReference type="ARBA" id="ARBA00023136"/>
    </source>
</evidence>
<keyword evidence="3 9" id="KW-1003">Cell membrane</keyword>
<dbReference type="EMBL" id="SLWX01000001">
    <property type="protein sequence ID" value="TCO78431.1"/>
    <property type="molecule type" value="Genomic_DNA"/>
</dbReference>
<keyword evidence="8 9" id="KW-0472">Membrane</keyword>
<name>A0A4R2KVC0_9GAMM</name>
<protein>
    <recommendedName>
        <fullName evidence="9">Serine/threonine transporter SstT</fullName>
    </recommendedName>
    <alternativeName>
        <fullName evidence="9">Na(+)/serine-threonine symporter</fullName>
    </alternativeName>
</protein>
<dbReference type="NCBIfam" id="NF010151">
    <property type="entry name" value="PRK13628.1"/>
    <property type="match status" value="1"/>
</dbReference>
<dbReference type="Pfam" id="PF00375">
    <property type="entry name" value="SDF"/>
    <property type="match status" value="1"/>
</dbReference>
<keyword evidence="11" id="KW-1185">Reference proteome</keyword>
<dbReference type="SUPFAM" id="SSF118215">
    <property type="entry name" value="Proton glutamate symport protein"/>
    <property type="match status" value="1"/>
</dbReference>
<dbReference type="PRINTS" id="PR00173">
    <property type="entry name" value="EDTRNSPORT"/>
</dbReference>
<dbReference type="PANTHER" id="PTHR42865">
    <property type="entry name" value="PROTON/GLUTAMATE-ASPARTATE SYMPORTER"/>
    <property type="match status" value="1"/>
</dbReference>
<dbReference type="GO" id="GO:0015171">
    <property type="term" value="F:amino acid transmembrane transporter activity"/>
    <property type="evidence" value="ECO:0007669"/>
    <property type="project" value="UniProtKB-UniRule"/>
</dbReference>
<evidence type="ECO:0000313" key="10">
    <source>
        <dbReference type="EMBL" id="TCO78431.1"/>
    </source>
</evidence>
<dbReference type="AlphaFoldDB" id="A0A4R2KVC0"/>
<dbReference type="RefSeq" id="WP_240624293.1">
    <property type="nucleotide sequence ID" value="NZ_QQSW01000006.1"/>
</dbReference>
<sequence>MLLNPMRWGLVPQILAGVVLGAILGLMLPTAGEAVGLAGQLFVSMLKAVAPLLVMLLVMSAIANRHESGNDGRKTFLTLLLYLVGTVSAALVALTLSWAFPQTLVLADAAQGTPPAAVGDVLSDVLFKLVDNPVNALLTGNFLGCLTWAVLLGVSFRSAPQAFRDNLETLAGGVADVVRYVIRLAPVGIFGLVASTVATSGASALAGYASVALLLVSAMLVMALLVNPLLVFLITRENPYPIVLRCLEGSGITAFFTRSSAANIPVNLTLAKSLGISEELYSMTIPIGATVNMAGAAITITVLTLAATNTLGIDVSFGAALVLCVVSALAACGASGVPSGSLLLIPLACSLFGIPLDVAMQVVAVGFVISVLQDSAETALNSSTDVVYTYAIDRMPLPGSSAGRSVSEEHS</sequence>
<keyword evidence="6 9" id="KW-0029">Amino-acid transport</keyword>
<evidence type="ECO:0000256" key="1">
    <source>
        <dbReference type="ARBA" id="ARBA00004141"/>
    </source>
</evidence>
<keyword evidence="5 9" id="KW-0769">Symport</keyword>
<feature type="transmembrane region" description="Helical" evidence="9">
    <location>
        <begin position="281"/>
        <end position="305"/>
    </location>
</feature>
<accession>A0A4R2KVC0</accession>
<organism evidence="10 11">
    <name type="scientific">Chromatocurvus halotolerans</name>
    <dbReference type="NCBI Taxonomy" id="1132028"/>
    <lineage>
        <taxon>Bacteria</taxon>
        <taxon>Pseudomonadati</taxon>
        <taxon>Pseudomonadota</taxon>
        <taxon>Gammaproteobacteria</taxon>
        <taxon>Cellvibrionales</taxon>
        <taxon>Halieaceae</taxon>
        <taxon>Chromatocurvus</taxon>
    </lineage>
</organism>
<comment type="function">
    <text evidence="9">Involved in the import of serine and threonine into the cell, with the concomitant import of sodium (symport system).</text>
</comment>
<feature type="transmembrane region" description="Helical" evidence="9">
    <location>
        <begin position="205"/>
        <end position="230"/>
    </location>
</feature>
<feature type="transmembrane region" description="Helical" evidence="9">
    <location>
        <begin position="343"/>
        <end position="372"/>
    </location>
</feature>
<keyword evidence="7 9" id="KW-1133">Transmembrane helix</keyword>
<evidence type="ECO:0000256" key="7">
    <source>
        <dbReference type="ARBA" id="ARBA00022989"/>
    </source>
</evidence>
<evidence type="ECO:0000256" key="3">
    <source>
        <dbReference type="ARBA" id="ARBA00022475"/>
    </source>
</evidence>
<reference evidence="10 11" key="1">
    <citation type="submission" date="2019-03" db="EMBL/GenBank/DDBJ databases">
        <title>Genomic Encyclopedia of Type Strains, Phase IV (KMG-IV): sequencing the most valuable type-strain genomes for metagenomic binning, comparative biology and taxonomic classification.</title>
        <authorList>
            <person name="Goeker M."/>
        </authorList>
    </citation>
    <scope>NUCLEOTIDE SEQUENCE [LARGE SCALE GENOMIC DNA]</scope>
    <source>
        <strain evidence="10 11">DSM 23344</strain>
    </source>
</reference>
<feature type="transmembrane region" description="Helical" evidence="9">
    <location>
        <begin position="317"/>
        <end position="337"/>
    </location>
</feature>
<dbReference type="Gene3D" id="1.10.3860.10">
    <property type="entry name" value="Sodium:dicarboxylate symporter"/>
    <property type="match status" value="1"/>
</dbReference>
<evidence type="ECO:0000256" key="9">
    <source>
        <dbReference type="HAMAP-Rule" id="MF_01582"/>
    </source>
</evidence>
<evidence type="ECO:0000256" key="6">
    <source>
        <dbReference type="ARBA" id="ARBA00022970"/>
    </source>
</evidence>
<feature type="transmembrane region" description="Helical" evidence="9">
    <location>
        <begin position="136"/>
        <end position="156"/>
    </location>
</feature>
<feature type="transmembrane region" description="Helical" evidence="9">
    <location>
        <begin position="242"/>
        <end position="261"/>
    </location>
</feature>
<keyword evidence="4 9" id="KW-0812">Transmembrane</keyword>
<dbReference type="GO" id="GO:0015293">
    <property type="term" value="F:symporter activity"/>
    <property type="evidence" value="ECO:0007669"/>
    <property type="project" value="UniProtKB-UniRule"/>
</dbReference>
<keyword evidence="2 9" id="KW-0813">Transport</keyword>
<gene>
    <name evidence="9" type="primary">sstT</name>
    <name evidence="10" type="ORF">EV688_101248</name>
</gene>
<dbReference type="HAMAP" id="MF_01582">
    <property type="entry name" value="Ser_Thr_transp_SstT"/>
    <property type="match status" value="1"/>
</dbReference>
<feature type="transmembrane region" description="Helical" evidence="9">
    <location>
        <begin position="177"/>
        <end position="199"/>
    </location>
</feature>
<comment type="similarity">
    <text evidence="9">Belongs to the dicarboxylate/amino acid:cation symporter (DAACS) (TC 2.A.23) family.</text>
</comment>